<feature type="transmembrane region" description="Helical" evidence="10">
    <location>
        <begin position="128"/>
        <end position="146"/>
    </location>
</feature>
<feature type="domain" description="Signal transduction histidine kinase subgroup 3 dimerisation and phosphoacceptor" evidence="11">
    <location>
        <begin position="207"/>
        <end position="272"/>
    </location>
</feature>
<name>A0ABP6SVW2_9ACTN</name>
<comment type="catalytic activity">
    <reaction evidence="1">
        <text>ATP + protein L-histidine = ADP + protein N-phospho-L-histidine.</text>
        <dbReference type="EC" id="2.7.13.3"/>
    </reaction>
</comment>
<dbReference type="PANTHER" id="PTHR24421:SF10">
    <property type="entry name" value="NITRATE_NITRITE SENSOR PROTEIN NARQ"/>
    <property type="match status" value="1"/>
</dbReference>
<organism evidence="12 13">
    <name type="scientific">Cryptosporangium minutisporangium</name>
    <dbReference type="NCBI Taxonomy" id="113569"/>
    <lineage>
        <taxon>Bacteria</taxon>
        <taxon>Bacillati</taxon>
        <taxon>Actinomycetota</taxon>
        <taxon>Actinomycetes</taxon>
        <taxon>Cryptosporangiales</taxon>
        <taxon>Cryptosporangiaceae</taxon>
        <taxon>Cryptosporangium</taxon>
    </lineage>
</organism>
<evidence type="ECO:0000259" key="11">
    <source>
        <dbReference type="Pfam" id="PF07730"/>
    </source>
</evidence>
<evidence type="ECO:0000256" key="2">
    <source>
        <dbReference type="ARBA" id="ARBA00012438"/>
    </source>
</evidence>
<dbReference type="EMBL" id="BAAAYN010000014">
    <property type="protein sequence ID" value="GAA3386233.1"/>
    <property type="molecule type" value="Genomic_DNA"/>
</dbReference>
<sequence length="416" mass="45121">MGSAVDKRAAHADPATNEAMLTYLADRPEPDQSPLRQRAVDVICVVVSAALPVGFWIALATGHTEVEEPLQWVDLIMATLCAPLVWWRRRWPTTISVVVSVLATVATLASIAQGITLLTVAVHRRPRAVFFAAAVFVATGAIYNVVRPSPDVPYWVTFLMVNLLAAGLVAWGSFIKARRALIASLRDRARRAEEEQHRRVEQARQLERTRIAREMHDVLAHRISLLSLHAGALEFRPDAPPDEIARAAGVIRTSAHQALQELRDVIGVLRADGGEAERDRPQPTLGDLPALVTEARRAGATIDLDVRVDDPDTVPDIVGRTAYRVVQEGLTNARKHARGAAVRVTVSGDRGEGLTVEVRNWLPLRSAVVTGSADQIPGTGTGIIGLGERVGLAGGRLEHGPSTAGDFRLTAWLPWD</sequence>
<feature type="transmembrane region" description="Helical" evidence="10">
    <location>
        <begin position="95"/>
        <end position="121"/>
    </location>
</feature>
<dbReference type="PANTHER" id="PTHR24421">
    <property type="entry name" value="NITRATE/NITRITE SENSOR PROTEIN NARX-RELATED"/>
    <property type="match status" value="1"/>
</dbReference>
<gene>
    <name evidence="12" type="ORF">GCM10020369_22780</name>
</gene>
<protein>
    <recommendedName>
        <fullName evidence="2">histidine kinase</fullName>
        <ecNumber evidence="2">2.7.13.3</ecNumber>
    </recommendedName>
</protein>
<evidence type="ECO:0000256" key="3">
    <source>
        <dbReference type="ARBA" id="ARBA00022553"/>
    </source>
</evidence>
<reference evidence="13" key="1">
    <citation type="journal article" date="2019" name="Int. J. Syst. Evol. Microbiol.">
        <title>The Global Catalogue of Microorganisms (GCM) 10K type strain sequencing project: providing services to taxonomists for standard genome sequencing and annotation.</title>
        <authorList>
            <consortium name="The Broad Institute Genomics Platform"/>
            <consortium name="The Broad Institute Genome Sequencing Center for Infectious Disease"/>
            <person name="Wu L."/>
            <person name="Ma J."/>
        </authorList>
    </citation>
    <scope>NUCLEOTIDE SEQUENCE [LARGE SCALE GENOMIC DNA]</scope>
    <source>
        <strain evidence="13">JCM 9458</strain>
    </source>
</reference>
<feature type="transmembrane region" description="Helical" evidence="10">
    <location>
        <begin position="72"/>
        <end position="89"/>
    </location>
</feature>
<evidence type="ECO:0000313" key="13">
    <source>
        <dbReference type="Proteomes" id="UP001501676"/>
    </source>
</evidence>
<dbReference type="Gene3D" id="3.30.565.10">
    <property type="entry name" value="Histidine kinase-like ATPase, C-terminal domain"/>
    <property type="match status" value="1"/>
</dbReference>
<evidence type="ECO:0000313" key="12">
    <source>
        <dbReference type="EMBL" id="GAA3386233.1"/>
    </source>
</evidence>
<proteinExistence type="predicted"/>
<feature type="transmembrane region" description="Helical" evidence="10">
    <location>
        <begin position="152"/>
        <end position="174"/>
    </location>
</feature>
<evidence type="ECO:0000256" key="1">
    <source>
        <dbReference type="ARBA" id="ARBA00000085"/>
    </source>
</evidence>
<dbReference type="SUPFAM" id="SSF55874">
    <property type="entry name" value="ATPase domain of HSP90 chaperone/DNA topoisomerase II/histidine kinase"/>
    <property type="match status" value="1"/>
</dbReference>
<evidence type="ECO:0000256" key="4">
    <source>
        <dbReference type="ARBA" id="ARBA00022679"/>
    </source>
</evidence>
<keyword evidence="13" id="KW-1185">Reference proteome</keyword>
<dbReference type="GO" id="GO:0016301">
    <property type="term" value="F:kinase activity"/>
    <property type="evidence" value="ECO:0007669"/>
    <property type="project" value="UniProtKB-KW"/>
</dbReference>
<keyword evidence="10" id="KW-0812">Transmembrane</keyword>
<keyword evidence="3" id="KW-0597">Phosphoprotein</keyword>
<keyword evidence="5" id="KW-0547">Nucleotide-binding</keyword>
<dbReference type="Proteomes" id="UP001501676">
    <property type="component" value="Unassembled WGS sequence"/>
</dbReference>
<dbReference type="RefSeq" id="WP_345728008.1">
    <property type="nucleotide sequence ID" value="NZ_BAAAYN010000014.1"/>
</dbReference>
<keyword evidence="10" id="KW-1133">Transmembrane helix</keyword>
<evidence type="ECO:0000256" key="5">
    <source>
        <dbReference type="ARBA" id="ARBA00022741"/>
    </source>
</evidence>
<keyword evidence="9" id="KW-0175">Coiled coil</keyword>
<dbReference type="Pfam" id="PF07730">
    <property type="entry name" value="HisKA_3"/>
    <property type="match status" value="1"/>
</dbReference>
<keyword evidence="7" id="KW-0067">ATP-binding</keyword>
<dbReference type="InterPro" id="IPR050482">
    <property type="entry name" value="Sensor_HK_TwoCompSys"/>
</dbReference>
<dbReference type="Gene3D" id="1.20.5.1930">
    <property type="match status" value="1"/>
</dbReference>
<dbReference type="EC" id="2.7.13.3" evidence="2"/>
<keyword evidence="8" id="KW-0902">Two-component regulatory system</keyword>
<evidence type="ECO:0000256" key="8">
    <source>
        <dbReference type="ARBA" id="ARBA00023012"/>
    </source>
</evidence>
<dbReference type="InterPro" id="IPR036890">
    <property type="entry name" value="HATPase_C_sf"/>
</dbReference>
<comment type="caution">
    <text evidence="12">The sequence shown here is derived from an EMBL/GenBank/DDBJ whole genome shotgun (WGS) entry which is preliminary data.</text>
</comment>
<accession>A0ABP6SVW2</accession>
<feature type="coiled-coil region" evidence="9">
    <location>
        <begin position="175"/>
        <end position="209"/>
    </location>
</feature>
<evidence type="ECO:0000256" key="10">
    <source>
        <dbReference type="SAM" id="Phobius"/>
    </source>
</evidence>
<feature type="transmembrane region" description="Helical" evidence="10">
    <location>
        <begin position="39"/>
        <end position="60"/>
    </location>
</feature>
<dbReference type="InterPro" id="IPR011712">
    <property type="entry name" value="Sig_transdc_His_kin_sub3_dim/P"/>
</dbReference>
<evidence type="ECO:0000256" key="9">
    <source>
        <dbReference type="SAM" id="Coils"/>
    </source>
</evidence>
<evidence type="ECO:0000256" key="6">
    <source>
        <dbReference type="ARBA" id="ARBA00022777"/>
    </source>
</evidence>
<keyword evidence="4" id="KW-0808">Transferase</keyword>
<keyword evidence="6 12" id="KW-0418">Kinase</keyword>
<evidence type="ECO:0000256" key="7">
    <source>
        <dbReference type="ARBA" id="ARBA00022840"/>
    </source>
</evidence>
<keyword evidence="10" id="KW-0472">Membrane</keyword>